<dbReference type="EMBL" id="CM046388">
    <property type="protein sequence ID" value="KAI8572490.1"/>
    <property type="molecule type" value="Genomic_DNA"/>
</dbReference>
<dbReference type="Proteomes" id="UP001062846">
    <property type="component" value="Chromosome 1"/>
</dbReference>
<accession>A0ACC0Q421</accession>
<proteinExistence type="predicted"/>
<reference evidence="1" key="1">
    <citation type="submission" date="2022-02" db="EMBL/GenBank/DDBJ databases">
        <title>Plant Genome Project.</title>
        <authorList>
            <person name="Zhang R.-G."/>
        </authorList>
    </citation>
    <scope>NUCLEOTIDE SEQUENCE</scope>
    <source>
        <strain evidence="1">AT1</strain>
    </source>
</reference>
<keyword evidence="2" id="KW-1185">Reference proteome</keyword>
<evidence type="ECO:0000313" key="2">
    <source>
        <dbReference type="Proteomes" id="UP001062846"/>
    </source>
</evidence>
<comment type="caution">
    <text evidence="1">The sequence shown here is derived from an EMBL/GenBank/DDBJ whole genome shotgun (WGS) entry which is preliminary data.</text>
</comment>
<name>A0ACC0Q421_RHOML</name>
<protein>
    <submittedName>
        <fullName evidence="1">Uncharacterized protein</fullName>
    </submittedName>
</protein>
<organism evidence="1 2">
    <name type="scientific">Rhododendron molle</name>
    <name type="common">Chinese azalea</name>
    <name type="synonym">Azalea mollis</name>
    <dbReference type="NCBI Taxonomy" id="49168"/>
    <lineage>
        <taxon>Eukaryota</taxon>
        <taxon>Viridiplantae</taxon>
        <taxon>Streptophyta</taxon>
        <taxon>Embryophyta</taxon>
        <taxon>Tracheophyta</taxon>
        <taxon>Spermatophyta</taxon>
        <taxon>Magnoliopsida</taxon>
        <taxon>eudicotyledons</taxon>
        <taxon>Gunneridae</taxon>
        <taxon>Pentapetalae</taxon>
        <taxon>asterids</taxon>
        <taxon>Ericales</taxon>
        <taxon>Ericaceae</taxon>
        <taxon>Ericoideae</taxon>
        <taxon>Rhodoreae</taxon>
        <taxon>Rhododendron</taxon>
    </lineage>
</organism>
<sequence>MHQKAVNKSKLCQQIDHSAGEWMSRPRDLADSMYRPRHRSPGWCSSAHQTERIAIAIALQFELFVAISERSLNASERISGLDQTTDRRFESLEKGRSGGRAKDVATEEWMWRPTLLQ</sequence>
<evidence type="ECO:0000313" key="1">
    <source>
        <dbReference type="EMBL" id="KAI8572490.1"/>
    </source>
</evidence>
<gene>
    <name evidence="1" type="ORF">RHMOL_Rhmol01G0203300</name>
</gene>